<reference evidence="7 8" key="1">
    <citation type="submission" date="2022-01" db="EMBL/GenBank/DDBJ databases">
        <title>Collection of gut derived symbiotic bacterial strains cultured from healthy donors.</title>
        <authorList>
            <person name="Lin H."/>
            <person name="Kohout C."/>
            <person name="Waligurski E."/>
            <person name="Pamer E.G."/>
        </authorList>
    </citation>
    <scope>NUCLEOTIDE SEQUENCE [LARGE SCALE GENOMIC DNA]</scope>
    <source>
        <strain evidence="7 8">DFI.7.58</strain>
    </source>
</reference>
<dbReference type="SMART" id="SM00345">
    <property type="entry name" value="HTH_GNTR"/>
    <property type="match status" value="1"/>
</dbReference>
<dbReference type="InterPro" id="IPR000524">
    <property type="entry name" value="Tscrpt_reg_HTH_GntR"/>
</dbReference>
<protein>
    <submittedName>
        <fullName evidence="7">PLP-dependent aminotransferase family protein</fullName>
    </submittedName>
</protein>
<dbReference type="Proteomes" id="UP001298681">
    <property type="component" value="Unassembled WGS sequence"/>
</dbReference>
<feature type="domain" description="HTH gntR-type" evidence="6">
    <location>
        <begin position="14"/>
        <end position="82"/>
    </location>
</feature>
<dbReference type="InterPro" id="IPR036390">
    <property type="entry name" value="WH_DNA-bd_sf"/>
</dbReference>
<keyword evidence="2" id="KW-0663">Pyridoxal phosphate</keyword>
<sequence>MTYDFLMLNPASDTPLYQQLYESLRRSIERGHLTTNEKLPSIRKLSEDLRLSRTTVEMAYQQLCVEGYVRARPQSGFFVEAGAIRPERSSHLEPPQTIVQAERPSPNVRYNFGSDSVDSGCIDIKIWRRHIRDVLTQQEVLTSYGDPQGEPALREALSSYCYGVRGVKASPEQIVVGAGTQPLLYLLCGLLPEKTVAIDERGFPQAERVFADCGFTVLRLPTDRDGIRMDALEVSGVRAVLVRPSHSVSSGTAMPMSRRFALLEWAKAHQALVIEDDYNGELRYNARPIPAMQGIADGELVAYIGSFSKLLLPSVRIGYMALPPALLADYRSRAKSYNQTASKVEQLALSNYVKSGQLERHLRRLRKLYAAKSAELSRSVRSAFGRRCRLFLQETALRLTLYLPCNTPSEDLCRRAIQRGVRVIAETEPGSVTLGFAGIPLEDIAPAVEQLHAAWSDLLGPSKGVERKAALEQGDAQR</sequence>
<dbReference type="InterPro" id="IPR004839">
    <property type="entry name" value="Aminotransferase_I/II_large"/>
</dbReference>
<dbReference type="PRINTS" id="PR00035">
    <property type="entry name" value="HTHGNTR"/>
</dbReference>
<dbReference type="InterPro" id="IPR015421">
    <property type="entry name" value="PyrdxlP-dep_Trfase_major"/>
</dbReference>
<dbReference type="CDD" id="cd07377">
    <property type="entry name" value="WHTH_GntR"/>
    <property type="match status" value="1"/>
</dbReference>
<evidence type="ECO:0000256" key="2">
    <source>
        <dbReference type="ARBA" id="ARBA00022898"/>
    </source>
</evidence>
<dbReference type="RefSeq" id="WP_237966687.1">
    <property type="nucleotide sequence ID" value="NZ_JAKNHQ010000007.1"/>
</dbReference>
<dbReference type="SUPFAM" id="SSF46785">
    <property type="entry name" value="Winged helix' DNA-binding domain"/>
    <property type="match status" value="1"/>
</dbReference>
<dbReference type="Gene3D" id="3.40.640.10">
    <property type="entry name" value="Type I PLP-dependent aspartate aminotransferase-like (Major domain)"/>
    <property type="match status" value="1"/>
</dbReference>
<keyword evidence="4" id="KW-0238">DNA-binding</keyword>
<evidence type="ECO:0000313" key="8">
    <source>
        <dbReference type="Proteomes" id="UP001298681"/>
    </source>
</evidence>
<evidence type="ECO:0000256" key="4">
    <source>
        <dbReference type="ARBA" id="ARBA00023125"/>
    </source>
</evidence>
<accession>A0ABS9MJ56</accession>
<organism evidence="7 8">
    <name type="scientific">Anaeromassilibacillus senegalensis</name>
    <dbReference type="NCBI Taxonomy" id="1673717"/>
    <lineage>
        <taxon>Bacteria</taxon>
        <taxon>Bacillati</taxon>
        <taxon>Bacillota</taxon>
        <taxon>Clostridia</taxon>
        <taxon>Eubacteriales</taxon>
        <taxon>Acutalibacteraceae</taxon>
        <taxon>Anaeromassilibacillus</taxon>
    </lineage>
</organism>
<gene>
    <name evidence="7" type="ORF">L0P57_06725</name>
</gene>
<keyword evidence="5" id="KW-0804">Transcription</keyword>
<evidence type="ECO:0000259" key="6">
    <source>
        <dbReference type="PROSITE" id="PS50949"/>
    </source>
</evidence>
<dbReference type="InterPro" id="IPR051446">
    <property type="entry name" value="HTH_trans_reg/aminotransferase"/>
</dbReference>
<dbReference type="PANTHER" id="PTHR46577:SF1">
    <property type="entry name" value="HTH-TYPE TRANSCRIPTIONAL REGULATORY PROTEIN GABR"/>
    <property type="match status" value="1"/>
</dbReference>
<proteinExistence type="inferred from homology"/>
<dbReference type="Gene3D" id="1.10.10.10">
    <property type="entry name" value="Winged helix-like DNA-binding domain superfamily/Winged helix DNA-binding domain"/>
    <property type="match status" value="1"/>
</dbReference>
<dbReference type="Pfam" id="PF00392">
    <property type="entry name" value="GntR"/>
    <property type="match status" value="1"/>
</dbReference>
<keyword evidence="8" id="KW-1185">Reference proteome</keyword>
<comment type="similarity">
    <text evidence="1">In the C-terminal section; belongs to the class-I pyridoxal-phosphate-dependent aminotransferase family.</text>
</comment>
<dbReference type="GO" id="GO:0008483">
    <property type="term" value="F:transaminase activity"/>
    <property type="evidence" value="ECO:0007669"/>
    <property type="project" value="UniProtKB-KW"/>
</dbReference>
<keyword evidence="7" id="KW-0032">Aminotransferase</keyword>
<evidence type="ECO:0000313" key="7">
    <source>
        <dbReference type="EMBL" id="MCG4610626.1"/>
    </source>
</evidence>
<dbReference type="Pfam" id="PF00155">
    <property type="entry name" value="Aminotran_1_2"/>
    <property type="match status" value="1"/>
</dbReference>
<evidence type="ECO:0000256" key="5">
    <source>
        <dbReference type="ARBA" id="ARBA00023163"/>
    </source>
</evidence>
<dbReference type="PROSITE" id="PS50949">
    <property type="entry name" value="HTH_GNTR"/>
    <property type="match status" value="1"/>
</dbReference>
<dbReference type="CDD" id="cd00609">
    <property type="entry name" value="AAT_like"/>
    <property type="match status" value="1"/>
</dbReference>
<dbReference type="EMBL" id="JAKNHQ010000007">
    <property type="protein sequence ID" value="MCG4610626.1"/>
    <property type="molecule type" value="Genomic_DNA"/>
</dbReference>
<dbReference type="SUPFAM" id="SSF53383">
    <property type="entry name" value="PLP-dependent transferases"/>
    <property type="match status" value="1"/>
</dbReference>
<comment type="caution">
    <text evidence="7">The sequence shown here is derived from an EMBL/GenBank/DDBJ whole genome shotgun (WGS) entry which is preliminary data.</text>
</comment>
<keyword evidence="7" id="KW-0808">Transferase</keyword>
<dbReference type="InterPro" id="IPR036388">
    <property type="entry name" value="WH-like_DNA-bd_sf"/>
</dbReference>
<evidence type="ECO:0000256" key="3">
    <source>
        <dbReference type="ARBA" id="ARBA00023015"/>
    </source>
</evidence>
<name>A0ABS9MJ56_9FIRM</name>
<dbReference type="InterPro" id="IPR015424">
    <property type="entry name" value="PyrdxlP-dep_Trfase"/>
</dbReference>
<dbReference type="PANTHER" id="PTHR46577">
    <property type="entry name" value="HTH-TYPE TRANSCRIPTIONAL REGULATORY PROTEIN GABR"/>
    <property type="match status" value="1"/>
</dbReference>
<evidence type="ECO:0000256" key="1">
    <source>
        <dbReference type="ARBA" id="ARBA00005384"/>
    </source>
</evidence>
<keyword evidence="3" id="KW-0805">Transcription regulation</keyword>